<accession>A0AAD0PWC0</accession>
<dbReference type="AlphaFoldDB" id="A0AAD0PWC0"/>
<proteinExistence type="predicted"/>
<reference evidence="1 2" key="1">
    <citation type="journal article" date="2011" name="PLoS Pathog.">
        <title>Dynamic evolution of pathogenicity revealed by sequencing and comparative genomics of 19 Pseudomonas syringae isolates.</title>
        <authorList>
            <person name="Baltrus D.A."/>
            <person name="Nishimura M.T."/>
            <person name="Romanchuk A."/>
            <person name="Chang J.H."/>
            <person name="Mukhtar M.S."/>
            <person name="Cherkis K."/>
            <person name="Roach J."/>
            <person name="Grant S.R."/>
            <person name="Jones C.D."/>
            <person name="Dangl J.L."/>
        </authorList>
    </citation>
    <scope>NUCLEOTIDE SEQUENCE [LARGE SCALE GENOMIC DNA]</scope>
    <source>
        <strain evidence="1 2">M301315</strain>
    </source>
</reference>
<protein>
    <submittedName>
        <fullName evidence="1">Uncharacterized protein</fullName>
    </submittedName>
</protein>
<dbReference type="RefSeq" id="WP_005741757.1">
    <property type="nucleotide sequence ID" value="NZ_CP031226.1"/>
</dbReference>
<geneLocation type="plasmid" evidence="2">
    <name>pmppla107</name>
</geneLocation>
<dbReference type="Proteomes" id="UP000006426">
    <property type="component" value="Plasmid pmppla107"/>
</dbReference>
<evidence type="ECO:0000313" key="1">
    <source>
        <dbReference type="EMBL" id="AXH59927.1"/>
    </source>
</evidence>
<gene>
    <name evidence="1" type="ORF">PLA107_032395</name>
</gene>
<keyword evidence="1" id="KW-0614">Plasmid</keyword>
<sequence>MKLPYAGNPFAAGDEQVLSKLVMELIPSSETMSVEQKADFDKTRGEAEANYREARYGVLPPNTYRILDQGSLVGWFYELEVDGEEVMLREPGIRNSEYQVHSDLPRAERLARSEIAKRFGQEAAAKALFRVVIGGSL</sequence>
<organism evidence="1 2">
    <name type="scientific">Pseudomonas amygdali pv. lachrymans str. M301315</name>
    <dbReference type="NCBI Taxonomy" id="629260"/>
    <lineage>
        <taxon>Bacteria</taxon>
        <taxon>Pseudomonadati</taxon>
        <taxon>Pseudomonadota</taxon>
        <taxon>Gammaproteobacteria</taxon>
        <taxon>Pseudomonadales</taxon>
        <taxon>Pseudomonadaceae</taxon>
        <taxon>Pseudomonas</taxon>
        <taxon>Pseudomonas amygdali</taxon>
    </lineage>
</organism>
<name>A0AAD0PWC0_PSEAV</name>
<evidence type="ECO:0000313" key="2">
    <source>
        <dbReference type="Proteomes" id="UP000006426"/>
    </source>
</evidence>
<dbReference type="EMBL" id="CP031226">
    <property type="protein sequence ID" value="AXH59927.1"/>
    <property type="molecule type" value="Genomic_DNA"/>
</dbReference>
<dbReference type="GeneID" id="39474712"/>